<dbReference type="InterPro" id="IPR008915">
    <property type="entry name" value="Peptidase_M50"/>
</dbReference>
<dbReference type="AlphaFoldDB" id="A0A158IJ98"/>
<feature type="transmembrane region" description="Helical" evidence="7">
    <location>
        <begin position="246"/>
        <end position="269"/>
    </location>
</feature>
<dbReference type="Pfam" id="PF02163">
    <property type="entry name" value="Peptidase_M50"/>
    <property type="match status" value="1"/>
</dbReference>
<evidence type="ECO:0000256" key="4">
    <source>
        <dbReference type="ARBA" id="ARBA00022692"/>
    </source>
</evidence>
<dbReference type="OrthoDB" id="9759690at2"/>
<protein>
    <submittedName>
        <fullName evidence="9">Peptidase family M50</fullName>
    </submittedName>
</protein>
<feature type="transmembrane region" description="Helical" evidence="7">
    <location>
        <begin position="202"/>
        <end position="226"/>
    </location>
</feature>
<dbReference type="GO" id="GO:0016020">
    <property type="term" value="C:membrane"/>
    <property type="evidence" value="ECO:0007669"/>
    <property type="project" value="InterPro"/>
</dbReference>
<accession>A0A158IJ98</accession>
<name>A0A158IJ98_9BURK</name>
<dbReference type="InterPro" id="IPR001193">
    <property type="entry name" value="MBTPS2"/>
</dbReference>
<comment type="subcellular location">
    <subcellularLocation>
        <location evidence="2">Endomembrane system</location>
        <topology evidence="2">Multi-pass membrane protein</topology>
    </subcellularLocation>
</comment>
<comment type="similarity">
    <text evidence="3">Belongs to the peptidase M50B family.</text>
</comment>
<comment type="cofactor">
    <cofactor evidence="1">
        <name>Zn(2+)</name>
        <dbReference type="ChEBI" id="CHEBI:29105"/>
    </cofactor>
</comment>
<evidence type="ECO:0000313" key="9">
    <source>
        <dbReference type="EMBL" id="SAL56453.1"/>
    </source>
</evidence>
<evidence type="ECO:0000313" key="10">
    <source>
        <dbReference type="Proteomes" id="UP000054770"/>
    </source>
</evidence>
<evidence type="ECO:0000256" key="6">
    <source>
        <dbReference type="ARBA" id="ARBA00023136"/>
    </source>
</evidence>
<dbReference type="PANTHER" id="PTHR13325">
    <property type="entry name" value="PROTEASE M50 MEMBRANE-BOUND TRANSCRIPTION FACTOR SITE 2 PROTEASE"/>
    <property type="match status" value="1"/>
</dbReference>
<evidence type="ECO:0000256" key="3">
    <source>
        <dbReference type="ARBA" id="ARBA00007931"/>
    </source>
</evidence>
<comment type="caution">
    <text evidence="9">The sequence shown here is derived from an EMBL/GenBank/DDBJ whole genome shotgun (WGS) entry which is preliminary data.</text>
</comment>
<evidence type="ECO:0000256" key="2">
    <source>
        <dbReference type="ARBA" id="ARBA00004127"/>
    </source>
</evidence>
<keyword evidence="4 7" id="KW-0812">Transmembrane</keyword>
<keyword evidence="6 7" id="KW-0472">Membrane</keyword>
<reference evidence="9" key="1">
    <citation type="submission" date="2016-01" db="EMBL/GenBank/DDBJ databases">
        <authorList>
            <person name="Peeters C."/>
        </authorList>
    </citation>
    <scope>NUCLEOTIDE SEQUENCE [LARGE SCALE GENOMIC DNA]</scope>
    <source>
        <strain evidence="9">LMG 22940</strain>
    </source>
</reference>
<organism evidence="9 10">
    <name type="scientific">Caballeronia choica</name>
    <dbReference type="NCBI Taxonomy" id="326476"/>
    <lineage>
        <taxon>Bacteria</taxon>
        <taxon>Pseudomonadati</taxon>
        <taxon>Pseudomonadota</taxon>
        <taxon>Betaproteobacteria</taxon>
        <taxon>Burkholderiales</taxon>
        <taxon>Burkholderiaceae</taxon>
        <taxon>Caballeronia</taxon>
    </lineage>
</organism>
<dbReference type="Proteomes" id="UP000054770">
    <property type="component" value="Unassembled WGS sequence"/>
</dbReference>
<proteinExistence type="inferred from homology"/>
<keyword evidence="5 7" id="KW-1133">Transmembrane helix</keyword>
<evidence type="ECO:0000256" key="1">
    <source>
        <dbReference type="ARBA" id="ARBA00001947"/>
    </source>
</evidence>
<keyword evidence="10" id="KW-1185">Reference proteome</keyword>
<dbReference type="EMBL" id="FCON02000024">
    <property type="protein sequence ID" value="SAL56453.1"/>
    <property type="molecule type" value="Genomic_DNA"/>
</dbReference>
<evidence type="ECO:0000259" key="8">
    <source>
        <dbReference type="Pfam" id="PF02163"/>
    </source>
</evidence>
<feature type="transmembrane region" description="Helical" evidence="7">
    <location>
        <begin position="383"/>
        <end position="406"/>
    </location>
</feature>
<feature type="transmembrane region" description="Helical" evidence="7">
    <location>
        <begin position="145"/>
        <end position="166"/>
    </location>
</feature>
<sequence>MMPVDPDLPSPALREDLRLGETADGRDGEPSWMIQDTVLNRFYRVGWLEFECLVRWEKPPAQICREINEQTSLRPDLDQILDFRRFLEQHELLRPTPEALARLQQRDRRGGWLTWRWWLHHYLFFRIPLLRPQRFLTRIARRLDWLFNPVAAITVVLLSLVGIVLVMQQWDTFTTAVVESFSTEGLVSFALALVVAKTLHELAHALVATRLGLRVAHMGIAFVVLWPMLYTDTGESWKLRSSRQRLAIASAGILCELSLAGLSTLGWALSDPGPLRNALLYLATTSWVLSLALNASPFMRFDGYFILSDLLDFPNLHQRASALARVSIRRTLLGFDDDWPEAFSASHRRMLVAFEFLTWLYRLVLFLGIAVTVYLFFFKLLGVFLFIVEVTWFIMMPVVRELKYWWTQRSRIRPGRKVLFAGIAGGFLLLVALPWRTQIHAEGVARTEQQLRVFVPFPARIQSIHPTGDVRADDTLMVMDEPDIASHMIGSEAGIRGYEARLSGLIADAGGLDQQAATRERLSVQYEEARAARTEIARLILRAPFAGKWMDVDPQWRPGQWINPREPVGVLVDPGRWQVDAYVKQDDVQRLAPDDSARFYPIGQAAPIHGRVIAIDTTRARELAHPMLASRYKGPVSVAADHDTLTPNPPMFHVLVQLDGAPSGLWETRGQLQIDGNRRSLLIEGLEHLYAALIRESGF</sequence>
<dbReference type="GO" id="GO:0031293">
    <property type="term" value="P:membrane protein intracellular domain proteolysis"/>
    <property type="evidence" value="ECO:0007669"/>
    <property type="project" value="TreeGrafter"/>
</dbReference>
<evidence type="ECO:0000256" key="7">
    <source>
        <dbReference type="SAM" id="Phobius"/>
    </source>
</evidence>
<dbReference type="GO" id="GO:0004222">
    <property type="term" value="F:metalloendopeptidase activity"/>
    <property type="evidence" value="ECO:0007669"/>
    <property type="project" value="InterPro"/>
</dbReference>
<gene>
    <name evidence="9" type="ORF">AWB68_02739</name>
</gene>
<feature type="transmembrane region" description="Helical" evidence="7">
    <location>
        <begin position="275"/>
        <end position="293"/>
    </location>
</feature>
<evidence type="ECO:0000256" key="5">
    <source>
        <dbReference type="ARBA" id="ARBA00022989"/>
    </source>
</evidence>
<dbReference type="GO" id="GO:0005737">
    <property type="term" value="C:cytoplasm"/>
    <property type="evidence" value="ECO:0007669"/>
    <property type="project" value="TreeGrafter"/>
</dbReference>
<feature type="transmembrane region" description="Helical" evidence="7">
    <location>
        <begin position="173"/>
        <end position="196"/>
    </location>
</feature>
<feature type="transmembrane region" description="Helical" evidence="7">
    <location>
        <begin position="356"/>
        <end position="377"/>
    </location>
</feature>
<feature type="domain" description="Peptidase M50" evidence="8">
    <location>
        <begin position="189"/>
        <end position="279"/>
    </location>
</feature>
<dbReference type="PANTHER" id="PTHR13325:SF3">
    <property type="entry name" value="MEMBRANE-BOUND TRANSCRIPTION FACTOR SITE-2 PROTEASE"/>
    <property type="match status" value="1"/>
</dbReference>
<feature type="transmembrane region" description="Helical" evidence="7">
    <location>
        <begin position="418"/>
        <end position="435"/>
    </location>
</feature>
<dbReference type="GO" id="GO:0012505">
    <property type="term" value="C:endomembrane system"/>
    <property type="evidence" value="ECO:0007669"/>
    <property type="project" value="UniProtKB-SubCell"/>
</dbReference>